<dbReference type="Proteomes" id="UP000887574">
    <property type="component" value="Unplaced"/>
</dbReference>
<dbReference type="PANTHER" id="PTHR11662:SF399">
    <property type="entry name" value="FI19708P1-RELATED"/>
    <property type="match status" value="1"/>
</dbReference>
<feature type="transmembrane region" description="Helical" evidence="6">
    <location>
        <begin position="80"/>
        <end position="106"/>
    </location>
</feature>
<reference evidence="8" key="1">
    <citation type="submission" date="2022-11" db="UniProtKB">
        <authorList>
            <consortium name="WormBaseParasite"/>
        </authorList>
    </citation>
    <scope>IDENTIFICATION</scope>
</reference>
<dbReference type="GO" id="GO:0016020">
    <property type="term" value="C:membrane"/>
    <property type="evidence" value="ECO:0007669"/>
    <property type="project" value="UniProtKB-SubCell"/>
</dbReference>
<dbReference type="WBParaSite" id="jg3984">
    <property type="protein sequence ID" value="jg3984"/>
    <property type="gene ID" value="jg3984"/>
</dbReference>
<feature type="transmembrane region" description="Helical" evidence="6">
    <location>
        <begin position="118"/>
        <end position="139"/>
    </location>
</feature>
<dbReference type="GO" id="GO:0022857">
    <property type="term" value="F:transmembrane transporter activity"/>
    <property type="evidence" value="ECO:0007669"/>
    <property type="project" value="TreeGrafter"/>
</dbReference>
<dbReference type="AlphaFoldDB" id="A0A915E8I7"/>
<name>A0A915E8I7_9BILA</name>
<dbReference type="GO" id="GO:0006820">
    <property type="term" value="P:monoatomic anion transport"/>
    <property type="evidence" value="ECO:0007669"/>
    <property type="project" value="TreeGrafter"/>
</dbReference>
<evidence type="ECO:0000256" key="2">
    <source>
        <dbReference type="ARBA" id="ARBA00022692"/>
    </source>
</evidence>
<keyword evidence="4 6" id="KW-0472">Membrane</keyword>
<proteinExistence type="predicted"/>
<evidence type="ECO:0000313" key="8">
    <source>
        <dbReference type="WBParaSite" id="jg3984"/>
    </source>
</evidence>
<keyword evidence="2 6" id="KW-0812">Transmembrane</keyword>
<dbReference type="PANTHER" id="PTHR11662">
    <property type="entry name" value="SOLUTE CARRIER FAMILY 17"/>
    <property type="match status" value="1"/>
</dbReference>
<organism evidence="7 8">
    <name type="scientific">Ditylenchus dipsaci</name>
    <dbReference type="NCBI Taxonomy" id="166011"/>
    <lineage>
        <taxon>Eukaryota</taxon>
        <taxon>Metazoa</taxon>
        <taxon>Ecdysozoa</taxon>
        <taxon>Nematoda</taxon>
        <taxon>Chromadorea</taxon>
        <taxon>Rhabditida</taxon>
        <taxon>Tylenchina</taxon>
        <taxon>Tylenchomorpha</taxon>
        <taxon>Sphaerularioidea</taxon>
        <taxon>Anguinidae</taxon>
        <taxon>Anguininae</taxon>
        <taxon>Ditylenchus</taxon>
    </lineage>
</organism>
<evidence type="ECO:0000313" key="7">
    <source>
        <dbReference type="Proteomes" id="UP000887574"/>
    </source>
</evidence>
<keyword evidence="7" id="KW-1185">Reference proteome</keyword>
<evidence type="ECO:0000256" key="4">
    <source>
        <dbReference type="ARBA" id="ARBA00023136"/>
    </source>
</evidence>
<accession>A0A915E8I7</accession>
<comment type="subcellular location">
    <subcellularLocation>
        <location evidence="1">Membrane</location>
        <topology evidence="1">Multi-pass membrane protein</topology>
    </subcellularLocation>
</comment>
<sequence length="176" mass="19294">MVSTHNPFFLQLALKIPYGRASDLLKSRGVLSNTAACRLFSQLEILSVKFGCYAASSIWTSCTISYLRLFHFYVVLAPAYSGAITSLAFGFCELTSALAPSMVAFFNKNGTTAEWSRIWYAVSLINLVGGLVFLFFGSADVQEWAMPNYSSNKSGITDKKDSHSPTKNNNISSDLV</sequence>
<dbReference type="InterPro" id="IPR050382">
    <property type="entry name" value="MFS_Na/Anion_cotransporter"/>
</dbReference>
<protein>
    <submittedName>
        <fullName evidence="8">Uncharacterized protein</fullName>
    </submittedName>
</protein>
<evidence type="ECO:0000256" key="3">
    <source>
        <dbReference type="ARBA" id="ARBA00022989"/>
    </source>
</evidence>
<keyword evidence="3 6" id="KW-1133">Transmembrane helix</keyword>
<evidence type="ECO:0000256" key="6">
    <source>
        <dbReference type="SAM" id="Phobius"/>
    </source>
</evidence>
<evidence type="ECO:0000256" key="5">
    <source>
        <dbReference type="SAM" id="MobiDB-lite"/>
    </source>
</evidence>
<feature type="compositionally biased region" description="Polar residues" evidence="5">
    <location>
        <begin position="165"/>
        <end position="176"/>
    </location>
</feature>
<evidence type="ECO:0000256" key="1">
    <source>
        <dbReference type="ARBA" id="ARBA00004141"/>
    </source>
</evidence>
<feature type="region of interest" description="Disordered" evidence="5">
    <location>
        <begin position="153"/>
        <end position="176"/>
    </location>
</feature>